<name>A0A2G3PK78_WILMA</name>
<keyword evidence="1" id="KW-0472">Membrane</keyword>
<keyword evidence="1" id="KW-1133">Transmembrane helix</keyword>
<dbReference type="EMBL" id="PEBD01000010">
    <property type="protein sequence ID" value="PHV66123.1"/>
    <property type="molecule type" value="Genomic_DNA"/>
</dbReference>
<protein>
    <submittedName>
        <fullName evidence="2">Uncharacterized protein</fullName>
    </submittedName>
</protein>
<sequence length="161" mass="17377">MYPAQQTPQYWLAPGPDLPPRTWQRRTRTPIIIVSAVVGVVLAVIALGAMAWGVQGRDFTAEGEVVLTGGQYAVSSSDICGGTSEFEDLKVGARVRILDEELTILEEGTLGAPELTDNRCRLGFAVSGVPEGRGRYVVEIGTTVRHEASEGVLERGITFEF</sequence>
<comment type="caution">
    <text evidence="2">The sequence shown here is derived from an EMBL/GenBank/DDBJ whole genome shotgun (WGS) entry which is preliminary data.</text>
</comment>
<reference evidence="2 3" key="1">
    <citation type="submission" date="2017-10" db="EMBL/GenBank/DDBJ databases">
        <title>The draft genome sequence of Williamsia sp. BULT 1.1 isolated from the semi-arid grassland soils from South Africa.</title>
        <authorList>
            <person name="Kabwe M.H."/>
            <person name="Govender N."/>
            <person name="Mutseka Lunga P."/>
            <person name="Vikram S."/>
            <person name="Makhalanyane T.P."/>
        </authorList>
    </citation>
    <scope>NUCLEOTIDE SEQUENCE [LARGE SCALE GENOMIC DNA]</scope>
    <source>
        <strain evidence="2 3">BULT 1.1</strain>
    </source>
</reference>
<keyword evidence="1" id="KW-0812">Transmembrane</keyword>
<organism evidence="2 3">
    <name type="scientific">Williamsia marianensis</name>
    <dbReference type="NCBI Taxonomy" id="85044"/>
    <lineage>
        <taxon>Bacteria</taxon>
        <taxon>Bacillati</taxon>
        <taxon>Actinomycetota</taxon>
        <taxon>Actinomycetes</taxon>
        <taxon>Mycobacteriales</taxon>
        <taxon>Nocardiaceae</taxon>
        <taxon>Williamsia</taxon>
    </lineage>
</organism>
<dbReference type="RefSeq" id="WP_099384388.1">
    <property type="nucleotide sequence ID" value="NZ_PEBD01000010.1"/>
</dbReference>
<gene>
    <name evidence="2" type="ORF">CSW57_21095</name>
</gene>
<proteinExistence type="predicted"/>
<evidence type="ECO:0000313" key="2">
    <source>
        <dbReference type="EMBL" id="PHV66123.1"/>
    </source>
</evidence>
<evidence type="ECO:0000313" key="3">
    <source>
        <dbReference type="Proteomes" id="UP000225108"/>
    </source>
</evidence>
<feature type="transmembrane region" description="Helical" evidence="1">
    <location>
        <begin position="31"/>
        <end position="52"/>
    </location>
</feature>
<evidence type="ECO:0000256" key="1">
    <source>
        <dbReference type="SAM" id="Phobius"/>
    </source>
</evidence>
<accession>A0A2G3PK78</accession>
<dbReference type="Proteomes" id="UP000225108">
    <property type="component" value="Unassembled WGS sequence"/>
</dbReference>
<dbReference type="AlphaFoldDB" id="A0A2G3PK78"/>